<comment type="function">
    <text evidence="7">Component of the cleavage and polyadenylation specificity factor (CPSF) complex that play a key role in pre-mRNA 3'-end formation, recognizing the AAUAAA signal sequence and interacting with poly(A) polymerase and other factors to bring about cleavage and poly(A) addition. CPSF4 binds RNA polymers with a preference for poly(U).</text>
</comment>
<proteinExistence type="inferred from homology"/>
<evidence type="ECO:0000256" key="5">
    <source>
        <dbReference type="ARBA" id="ARBA00022884"/>
    </source>
</evidence>
<dbReference type="GeneTree" id="ENSGT00940000162882"/>
<name>A0A8D2B6I2_SCIVU</name>
<feature type="domain" description="C3H1-type" evidence="8">
    <location>
        <begin position="114"/>
        <end position="141"/>
    </location>
</feature>
<keyword evidence="3 6" id="KW-0863">Zinc-finger</keyword>
<keyword evidence="1 6" id="KW-0479">Metal-binding</keyword>
<keyword evidence="7" id="KW-0507">mRNA processing</keyword>
<keyword evidence="10" id="KW-1185">Reference proteome</keyword>
<feature type="zinc finger region" description="C3H1-type" evidence="6">
    <location>
        <begin position="86"/>
        <end position="113"/>
    </location>
</feature>
<keyword evidence="7" id="KW-0539">Nucleus</keyword>
<comment type="similarity">
    <text evidence="7">Belongs to the CPSF4/YTH1 family.</text>
</comment>
<protein>
    <recommendedName>
        <fullName evidence="7">Cleavage and polyadenylation specificity factor subunit 4</fullName>
        <shortName evidence="7">CPSF 30 kDa subunit</shortName>
    </recommendedName>
    <alternativeName>
        <fullName evidence="7">Cleavage and polyadenylation specificity factor 30 kDa subunit</fullName>
    </alternativeName>
</protein>
<dbReference type="OrthoDB" id="1914176at2759"/>
<keyword evidence="4 6" id="KW-0862">Zinc</keyword>
<comment type="subcellular location">
    <subcellularLocation>
        <location evidence="7">Nucleus</location>
    </subcellularLocation>
</comment>
<evidence type="ECO:0000313" key="9">
    <source>
        <dbReference type="Ensembl" id="ENSSVLP00005011632.1"/>
    </source>
</evidence>
<evidence type="ECO:0000256" key="2">
    <source>
        <dbReference type="ARBA" id="ARBA00022737"/>
    </source>
</evidence>
<keyword evidence="2 7" id="KW-0677">Repeat</keyword>
<dbReference type="GO" id="GO:0005847">
    <property type="term" value="C:mRNA cleavage and polyadenylation specificity factor complex"/>
    <property type="evidence" value="ECO:0007669"/>
    <property type="project" value="UniProtKB-UniRule"/>
</dbReference>
<dbReference type="InterPro" id="IPR036855">
    <property type="entry name" value="Znf_CCCH_sf"/>
</dbReference>
<evidence type="ECO:0000256" key="4">
    <source>
        <dbReference type="ARBA" id="ARBA00022833"/>
    </source>
</evidence>
<dbReference type="Ensembl" id="ENSSVLT00005012881.1">
    <property type="protein sequence ID" value="ENSSVLP00005011632.1"/>
    <property type="gene ID" value="ENSSVLG00005009215.1"/>
</dbReference>
<evidence type="ECO:0000256" key="6">
    <source>
        <dbReference type="PROSITE-ProRule" id="PRU00723"/>
    </source>
</evidence>
<organism evidence="9 10">
    <name type="scientific">Sciurus vulgaris</name>
    <name type="common">Eurasian red squirrel</name>
    <dbReference type="NCBI Taxonomy" id="55149"/>
    <lineage>
        <taxon>Eukaryota</taxon>
        <taxon>Metazoa</taxon>
        <taxon>Chordata</taxon>
        <taxon>Craniata</taxon>
        <taxon>Vertebrata</taxon>
        <taxon>Euteleostomi</taxon>
        <taxon>Mammalia</taxon>
        <taxon>Eutheria</taxon>
        <taxon>Euarchontoglires</taxon>
        <taxon>Glires</taxon>
        <taxon>Rodentia</taxon>
        <taxon>Sciuromorpha</taxon>
        <taxon>Sciuridae</taxon>
        <taxon>Sciurinae</taxon>
        <taxon>Sciurini</taxon>
        <taxon>Sciurus</taxon>
    </lineage>
</organism>
<evidence type="ECO:0000256" key="3">
    <source>
        <dbReference type="ARBA" id="ARBA00022771"/>
    </source>
</evidence>
<dbReference type="InterPro" id="IPR000571">
    <property type="entry name" value="Znf_CCCH"/>
</dbReference>
<evidence type="ECO:0000256" key="1">
    <source>
        <dbReference type="ARBA" id="ARBA00022723"/>
    </source>
</evidence>
<evidence type="ECO:0000259" key="8">
    <source>
        <dbReference type="PROSITE" id="PS50103"/>
    </source>
</evidence>
<dbReference type="GO" id="GO:0008270">
    <property type="term" value="F:zinc ion binding"/>
    <property type="evidence" value="ECO:0007669"/>
    <property type="project" value="UniProtKB-KW"/>
</dbReference>
<dbReference type="PANTHER" id="PTHR23102">
    <property type="entry name" value="CLEAVAGE AND POLYADENYLATION SPECIFICITY FACTOR SUBUNIT 4-RELATED"/>
    <property type="match status" value="1"/>
</dbReference>
<feature type="zinc finger region" description="C3H1-type" evidence="6">
    <location>
        <begin position="114"/>
        <end position="141"/>
    </location>
</feature>
<evidence type="ECO:0000256" key="7">
    <source>
        <dbReference type="RuleBase" id="RU369008"/>
    </source>
</evidence>
<dbReference type="SMART" id="SM00356">
    <property type="entry name" value="ZnF_C3H1"/>
    <property type="match status" value="2"/>
</dbReference>
<reference evidence="9" key="1">
    <citation type="submission" date="2025-08" db="UniProtKB">
        <authorList>
            <consortium name="Ensembl"/>
        </authorList>
    </citation>
    <scope>IDENTIFICATION</scope>
</reference>
<dbReference type="GO" id="GO:0031124">
    <property type="term" value="P:mRNA 3'-end processing"/>
    <property type="evidence" value="ECO:0007669"/>
    <property type="project" value="UniProtKB-UniRule"/>
</dbReference>
<dbReference type="GO" id="GO:0003723">
    <property type="term" value="F:RNA binding"/>
    <property type="evidence" value="ECO:0007669"/>
    <property type="project" value="UniProtKB-UniRule"/>
</dbReference>
<dbReference type="SUPFAM" id="SSF90229">
    <property type="entry name" value="CCCH zinc finger"/>
    <property type="match status" value="1"/>
</dbReference>
<evidence type="ECO:0000313" key="10">
    <source>
        <dbReference type="Proteomes" id="UP000694564"/>
    </source>
</evidence>
<keyword evidence="5 7" id="KW-0694">RNA-binding</keyword>
<dbReference type="PROSITE" id="PS50103">
    <property type="entry name" value="ZF_C3H1"/>
    <property type="match status" value="2"/>
</dbReference>
<dbReference type="Proteomes" id="UP000694564">
    <property type="component" value="Chromosome 3"/>
</dbReference>
<dbReference type="Gene3D" id="4.10.1000.10">
    <property type="entry name" value="Zinc finger, CCCH-type"/>
    <property type="match status" value="2"/>
</dbReference>
<dbReference type="AlphaFoldDB" id="A0A8D2B6I2"/>
<comment type="subunit">
    <text evidence="7">Component of the cleavage and polyadenylation specificity factor (CPSF) complex.</text>
</comment>
<dbReference type="InterPro" id="IPR045348">
    <property type="entry name" value="CPSF4/Yth1"/>
</dbReference>
<feature type="domain" description="C3H1-type" evidence="8">
    <location>
        <begin position="86"/>
        <end position="113"/>
    </location>
</feature>
<sequence length="163" mass="17840">GREDLVPYLPTALVVALDKELRRGMGSLATQGSTSVCPAWHPGPCSSPSQCPGRMQEGSGTSPVPLGTPSACSGDCCSFLHQKDNASRMPKCYFYSRCGDCHNKECSFLHLKPASKSQDCPWYAQGFCSDGPLCKYRHVPQIMYPNYFNGFCPEGPKCQFTQK</sequence>
<accession>A0A8D2B6I2</accession>
<reference evidence="9" key="2">
    <citation type="submission" date="2025-09" db="UniProtKB">
        <authorList>
            <consortium name="Ensembl"/>
        </authorList>
    </citation>
    <scope>IDENTIFICATION</scope>
</reference>
<dbReference type="PANTHER" id="PTHR23102:SF19">
    <property type="entry name" value="CLEAVAGE AND POLYADENYLATION SPECIFICITY FACTOR SUBUNIT 4-LIKE PROTEIN-RELATED"/>
    <property type="match status" value="1"/>
</dbReference>